<name>A0A813IFH5_POLGL</name>
<protein>
    <submittedName>
        <fullName evidence="3">Uncharacterized protein</fullName>
    </submittedName>
</protein>
<evidence type="ECO:0000256" key="2">
    <source>
        <dbReference type="SAM" id="MobiDB-lite"/>
    </source>
</evidence>
<feature type="non-terminal residue" evidence="3">
    <location>
        <position position="119"/>
    </location>
</feature>
<accession>A0A813IFH5</accession>
<proteinExistence type="predicted"/>
<dbReference type="Proteomes" id="UP000626109">
    <property type="component" value="Unassembled WGS sequence"/>
</dbReference>
<reference evidence="3" key="1">
    <citation type="submission" date="2021-02" db="EMBL/GenBank/DDBJ databases">
        <authorList>
            <person name="Dougan E. K."/>
            <person name="Rhodes N."/>
            <person name="Thang M."/>
            <person name="Chan C."/>
        </authorList>
    </citation>
    <scope>NUCLEOTIDE SEQUENCE</scope>
</reference>
<sequence length="119" mass="13025">MASPLSHESDEVLVGSSEDLWGSSSPWPQDSTGSDAASMHVMNATSAAYHADVAAKHAASLAQWVQYLGGTLVRLQGKVTELEDWKRNALEDVRKLRDEHKMLRRKVLGEVADERPSPA</sequence>
<feature type="compositionally biased region" description="Polar residues" evidence="2">
    <location>
        <begin position="22"/>
        <end position="35"/>
    </location>
</feature>
<dbReference type="EMBL" id="CAJNNW010008080">
    <property type="protein sequence ID" value="CAE8649725.1"/>
    <property type="molecule type" value="Genomic_DNA"/>
</dbReference>
<keyword evidence="1" id="KW-0175">Coiled coil</keyword>
<feature type="region of interest" description="Disordered" evidence="2">
    <location>
        <begin position="1"/>
        <end position="38"/>
    </location>
</feature>
<organism evidence="3 4">
    <name type="scientific">Polarella glacialis</name>
    <name type="common">Dinoflagellate</name>
    <dbReference type="NCBI Taxonomy" id="89957"/>
    <lineage>
        <taxon>Eukaryota</taxon>
        <taxon>Sar</taxon>
        <taxon>Alveolata</taxon>
        <taxon>Dinophyceae</taxon>
        <taxon>Suessiales</taxon>
        <taxon>Suessiaceae</taxon>
        <taxon>Polarella</taxon>
    </lineage>
</organism>
<gene>
    <name evidence="3" type="ORF">PGLA2088_LOCUS7677</name>
</gene>
<evidence type="ECO:0000256" key="1">
    <source>
        <dbReference type="SAM" id="Coils"/>
    </source>
</evidence>
<evidence type="ECO:0000313" key="3">
    <source>
        <dbReference type="EMBL" id="CAE8649725.1"/>
    </source>
</evidence>
<feature type="coiled-coil region" evidence="1">
    <location>
        <begin position="79"/>
        <end position="106"/>
    </location>
</feature>
<comment type="caution">
    <text evidence="3">The sequence shown here is derived from an EMBL/GenBank/DDBJ whole genome shotgun (WGS) entry which is preliminary data.</text>
</comment>
<evidence type="ECO:0000313" key="4">
    <source>
        <dbReference type="Proteomes" id="UP000626109"/>
    </source>
</evidence>
<dbReference type="AlphaFoldDB" id="A0A813IFH5"/>